<dbReference type="eggNOG" id="COG1196">
    <property type="taxonomic scope" value="Bacteria"/>
</dbReference>
<evidence type="ECO:0000256" key="2">
    <source>
        <dbReference type="SAM" id="SignalP"/>
    </source>
</evidence>
<dbReference type="AlphaFoldDB" id="U6RC49"/>
<dbReference type="STRING" id="1121098.HMPREF1534_02517"/>
<feature type="chain" id="PRO_5004676469" description="DUF4988 domain-containing protein" evidence="2">
    <location>
        <begin position="24"/>
        <end position="848"/>
    </location>
</feature>
<feature type="signal peptide" evidence="2">
    <location>
        <begin position="1"/>
        <end position="23"/>
    </location>
</feature>
<dbReference type="Proteomes" id="UP000017831">
    <property type="component" value="Unassembled WGS sequence"/>
</dbReference>
<organism evidence="3 4">
    <name type="scientific">Phocaeicola massiliensis B84634 = Timone 84634 = DSM 17679 = JCM 13223</name>
    <dbReference type="NCBI Taxonomy" id="1121098"/>
    <lineage>
        <taxon>Bacteria</taxon>
        <taxon>Pseudomonadati</taxon>
        <taxon>Bacteroidota</taxon>
        <taxon>Bacteroidia</taxon>
        <taxon>Bacteroidales</taxon>
        <taxon>Bacteroidaceae</taxon>
        <taxon>Phocaeicola</taxon>
    </lineage>
</organism>
<dbReference type="EMBL" id="AQHY01000028">
    <property type="protein sequence ID" value="EOA54045.1"/>
    <property type="molecule type" value="Genomic_DNA"/>
</dbReference>
<reference evidence="3 4" key="1">
    <citation type="submission" date="2013-04" db="EMBL/GenBank/DDBJ databases">
        <title>The Genome Sequence of Bacteroides massiliensis DSM 17679.</title>
        <authorList>
            <consortium name="The Broad Institute Genomics Platform"/>
            <person name="Earl A."/>
            <person name="Ward D."/>
            <person name="Feldgarden M."/>
            <person name="Gevers D."/>
            <person name="Martens E."/>
            <person name="Fenner L."/>
            <person name="Roux V."/>
            <person name="Mallet M.N."/>
            <person name="Raoult D."/>
            <person name="Walker B."/>
            <person name="Young S."/>
            <person name="Zeng Q."/>
            <person name="Gargeya S."/>
            <person name="Fitzgerald M."/>
            <person name="Haas B."/>
            <person name="Abouelleil A."/>
            <person name="Allen A.W."/>
            <person name="Alvarado L."/>
            <person name="Arachchi H.M."/>
            <person name="Berlin A.M."/>
            <person name="Chapman S.B."/>
            <person name="Gainer-Dewar J."/>
            <person name="Goldberg J."/>
            <person name="Griggs A."/>
            <person name="Gujja S."/>
            <person name="Hansen M."/>
            <person name="Howarth C."/>
            <person name="Imamovic A."/>
            <person name="Ireland A."/>
            <person name="Larimer J."/>
            <person name="McCowan C."/>
            <person name="Murphy C."/>
            <person name="Pearson M."/>
            <person name="Poon T.W."/>
            <person name="Priest M."/>
            <person name="Roberts A."/>
            <person name="Saif S."/>
            <person name="Shea T."/>
            <person name="Sisk P."/>
            <person name="Sykes S."/>
            <person name="Wortman J."/>
            <person name="Nusbaum C."/>
            <person name="Birren B."/>
        </authorList>
    </citation>
    <scope>NUCLEOTIDE SEQUENCE [LARGE SCALE GENOMIC DNA]</scope>
    <source>
        <strain evidence="4">B84634 / Timone 84634 / DSM 17679 / JCM 13223</strain>
    </source>
</reference>
<keyword evidence="1" id="KW-0175">Coiled coil</keyword>
<dbReference type="GeneID" id="60061557"/>
<protein>
    <recommendedName>
        <fullName evidence="5">DUF4988 domain-containing protein</fullName>
    </recommendedName>
</protein>
<dbReference type="HOGENOM" id="CLU_017485_0_0_10"/>
<evidence type="ECO:0000313" key="3">
    <source>
        <dbReference type="EMBL" id="EOA54045.1"/>
    </source>
</evidence>
<dbReference type="RefSeq" id="WP_005941616.1">
    <property type="nucleotide sequence ID" value="NZ_KB905472.1"/>
</dbReference>
<comment type="caution">
    <text evidence="3">The sequence shown here is derived from an EMBL/GenBank/DDBJ whole genome shotgun (WGS) entry which is preliminary data.</text>
</comment>
<keyword evidence="2" id="KW-0732">Signal</keyword>
<keyword evidence="4" id="KW-1185">Reference proteome</keyword>
<dbReference type="PATRIC" id="fig|1121098.3.peg.2555"/>
<evidence type="ECO:0000256" key="1">
    <source>
        <dbReference type="SAM" id="Coils"/>
    </source>
</evidence>
<dbReference type="OrthoDB" id="1099207at2"/>
<sequence>MNKKFLSAILFGALMVSSTGTFVSCKDYDDDIDEINKELTDLKSKLSDLESKVNAGGAYVTKIESVDGGFKVSVSDGTSYNLTVASAAAGSKVVIDDKTGEISIDDKATGWFATTGEGEEAVDMTPYVKDGYWYLYDKTAKEFVKSEYKAAGNAYAVVANGICTLNIPDADGKMQTIQLPTTSAAITGVQFINVGNGAVEPTPAYALNYGVATKDNAKWDGPKGAITKDQLLVGTIEPLTLQVYPSSADLSNADIKLVGSDGTVAPVKVTATPFEGVITKAASANGLWNLNIRPDETVTDKTIADAFKAETGNYAYALQINGNILTGYASKVTPTDKSTAGALAAADVKYNAEKLSSAKVPFGETVTLEFDGTKAYDAYLTPKSASELELAGVTIDGKTMSFTSTEKAAGKTVKFTVNFVNFKGETGTAFDITVNFEGATVDPEAPVAAVKYTATDGVKPIIIDLGTTFTSLSAQTATALAAVTPTWNVISIDGKAVATADQSTANGKFAFAMTQVKYYSDLKADGTPKTEVTAIDNADNLKKVKYAVFAHSDYQATAALGAYVLNMKFADASGNELKKVVAPVTISVPTFTDLFTKVTSVWNADKTVLNALLVGSTSADVAKQYVMTNAFKSVENSGANWNNLTLTPKKMSISGTPTEVATYAKVGSILAMADALLDDNGAVRGNVTVDGTYLVKGKAGLKVEVPAFAVNFMSPFNDAVLNFYKGGKVADLNVAIASDGKGTIAKVEGAAGKEVGLQLVASSEKVAVSNAMELFGVKNTNINTDDKFTFVVKGEGVPAGATAKLSDAGIALEGMTYAPNYSATLEMTVTALNGIKTTITLPMTINKP</sequence>
<name>U6RC49_9BACT</name>
<accession>U6RC49</accession>
<gene>
    <name evidence="3" type="ORF">HMPREF1534_02517</name>
</gene>
<evidence type="ECO:0000313" key="4">
    <source>
        <dbReference type="Proteomes" id="UP000017831"/>
    </source>
</evidence>
<feature type="coiled-coil region" evidence="1">
    <location>
        <begin position="25"/>
        <end position="52"/>
    </location>
</feature>
<proteinExistence type="predicted"/>
<dbReference type="PROSITE" id="PS51257">
    <property type="entry name" value="PROKAR_LIPOPROTEIN"/>
    <property type="match status" value="1"/>
</dbReference>
<evidence type="ECO:0008006" key="5">
    <source>
        <dbReference type="Google" id="ProtNLM"/>
    </source>
</evidence>